<evidence type="ECO:0000256" key="1">
    <source>
        <dbReference type="ARBA" id="ARBA00022603"/>
    </source>
</evidence>
<dbReference type="InterPro" id="IPR041698">
    <property type="entry name" value="Methyltransf_25"/>
</dbReference>
<keyword evidence="2" id="KW-0808">Transferase</keyword>
<dbReference type="EMBL" id="ACLF03000002">
    <property type="protein sequence ID" value="EFQ84460.1"/>
    <property type="molecule type" value="Genomic_DNA"/>
</dbReference>
<dbReference type="InterPro" id="IPR029063">
    <property type="entry name" value="SAM-dependent_MTases_sf"/>
</dbReference>
<evidence type="ECO:0000313" key="6">
    <source>
        <dbReference type="Proteomes" id="UP000003111"/>
    </source>
</evidence>
<keyword evidence="3" id="KW-0949">S-adenosyl-L-methionine</keyword>
<proteinExistence type="predicted"/>
<dbReference type="Gene3D" id="3.40.50.150">
    <property type="entry name" value="Vaccinia Virus protein VP39"/>
    <property type="match status" value="1"/>
</dbReference>
<feature type="domain" description="Methyltransferase" evidence="4">
    <location>
        <begin position="46"/>
        <end position="139"/>
    </location>
</feature>
<dbReference type="GO" id="GO:0032259">
    <property type="term" value="P:methylation"/>
    <property type="evidence" value="ECO:0007669"/>
    <property type="project" value="UniProtKB-KW"/>
</dbReference>
<evidence type="ECO:0000313" key="5">
    <source>
        <dbReference type="EMBL" id="EFQ84460.1"/>
    </source>
</evidence>
<organism evidence="5 6">
    <name type="scientific">Aeromicrobium marinum DSM 15272</name>
    <dbReference type="NCBI Taxonomy" id="585531"/>
    <lineage>
        <taxon>Bacteria</taxon>
        <taxon>Bacillati</taxon>
        <taxon>Actinomycetota</taxon>
        <taxon>Actinomycetes</taxon>
        <taxon>Propionibacteriales</taxon>
        <taxon>Nocardioidaceae</taxon>
        <taxon>Aeromicrobium</taxon>
    </lineage>
</organism>
<dbReference type="PANTHER" id="PTHR43464">
    <property type="entry name" value="METHYLTRANSFERASE"/>
    <property type="match status" value="1"/>
</dbReference>
<protein>
    <submittedName>
        <fullName evidence="5">Methyltransferase domain protein</fullName>
    </submittedName>
</protein>
<evidence type="ECO:0000256" key="3">
    <source>
        <dbReference type="ARBA" id="ARBA00022691"/>
    </source>
</evidence>
<dbReference type="PANTHER" id="PTHR43464:SF19">
    <property type="entry name" value="UBIQUINONE BIOSYNTHESIS O-METHYLTRANSFERASE, MITOCHONDRIAL"/>
    <property type="match status" value="1"/>
</dbReference>
<evidence type="ECO:0000256" key="2">
    <source>
        <dbReference type="ARBA" id="ARBA00022679"/>
    </source>
</evidence>
<keyword evidence="1 5" id="KW-0489">Methyltransferase</keyword>
<name>E2S8F5_9ACTN</name>
<dbReference type="eggNOG" id="COG0500">
    <property type="taxonomic scope" value="Bacteria"/>
</dbReference>
<accession>E2S8F5</accession>
<dbReference type="Proteomes" id="UP000003111">
    <property type="component" value="Unassembled WGS sequence"/>
</dbReference>
<sequence length="210" mass="22687">MTHETPDVQGAAFWDERYATSRRIWSGNPNPTLVTEIAGMPPGHALDVGCGEGADALWLAAQGWTVVGADLSTVALGRAAEHGADLQLTERVAWQQTDLVADPPEPGSFDLVTSHFTHLPPDARHRLFDGLAAAVRSGGTLLFVGHDYGDIAAGMPRPPRPEVFHTPDELAARLDDAWTVEVSELRPRHATTPEGVKITIHDTVLRARRS</sequence>
<comment type="caution">
    <text evidence="5">The sequence shown here is derived from an EMBL/GenBank/DDBJ whole genome shotgun (WGS) entry which is preliminary data.</text>
</comment>
<evidence type="ECO:0000259" key="4">
    <source>
        <dbReference type="Pfam" id="PF13649"/>
    </source>
</evidence>
<dbReference type="RefSeq" id="WP_007079192.1">
    <property type="nucleotide sequence ID" value="NZ_CM001024.1"/>
</dbReference>
<dbReference type="HOGENOM" id="CLU_056435_0_1_11"/>
<dbReference type="AlphaFoldDB" id="E2S8F5"/>
<dbReference type="CDD" id="cd02440">
    <property type="entry name" value="AdoMet_MTases"/>
    <property type="match status" value="1"/>
</dbReference>
<dbReference type="STRING" id="585531.HMPREF0063_10312"/>
<reference evidence="5" key="1">
    <citation type="submission" date="2010-08" db="EMBL/GenBank/DDBJ databases">
        <authorList>
            <person name="Muzny D."/>
            <person name="Qin X."/>
            <person name="Buhay C."/>
            <person name="Dugan-Rocha S."/>
            <person name="Ding Y."/>
            <person name="Chen G."/>
            <person name="Hawes A."/>
            <person name="Holder M."/>
            <person name="Jhangiani S."/>
            <person name="Johnson A."/>
            <person name="Khan Z."/>
            <person name="Li Z."/>
            <person name="Liu W."/>
            <person name="Liu X."/>
            <person name="Perez L."/>
            <person name="Shen H."/>
            <person name="Wang Q."/>
            <person name="Watt J."/>
            <person name="Xi L."/>
            <person name="Xin Y."/>
            <person name="Zhou J."/>
            <person name="Deng J."/>
            <person name="Jiang H."/>
            <person name="Liu Y."/>
            <person name="Qu J."/>
            <person name="Song X.-Z."/>
            <person name="Zhang L."/>
            <person name="Villasana D."/>
            <person name="Johnson A."/>
            <person name="Liu J."/>
            <person name="Liyanage D."/>
            <person name="Lorensuhewa L."/>
            <person name="Robinson T."/>
            <person name="Song A."/>
            <person name="Song B.-B."/>
            <person name="Dinh H."/>
            <person name="Thornton R."/>
            <person name="Coyle M."/>
            <person name="Francisco L."/>
            <person name="Jackson L."/>
            <person name="Javaid M."/>
            <person name="Korchina V."/>
            <person name="Kovar C."/>
            <person name="Mata R."/>
            <person name="Mathew T."/>
            <person name="Ngo R."/>
            <person name="Nguyen L."/>
            <person name="Nguyen N."/>
            <person name="Okwuonu G."/>
            <person name="Ongeri F."/>
            <person name="Pham C."/>
            <person name="Simmons D."/>
            <person name="Wilczek-Boney K."/>
            <person name="Hale W."/>
            <person name="Jakkamsetti A."/>
            <person name="Pham P."/>
            <person name="Ruth R."/>
            <person name="San Lucas F."/>
            <person name="Warren J."/>
            <person name="Zhang J."/>
            <person name="Zhao Z."/>
            <person name="Zhou C."/>
            <person name="Zhu D."/>
            <person name="Lee S."/>
            <person name="Bess C."/>
            <person name="Blankenburg K."/>
            <person name="Forbes L."/>
            <person name="Fu Q."/>
            <person name="Gubbala S."/>
            <person name="Hirani K."/>
            <person name="Jayaseelan J.C."/>
            <person name="Lara F."/>
            <person name="Munidasa M."/>
            <person name="Palculict T."/>
            <person name="Patil S."/>
            <person name="Pu L.-L."/>
            <person name="Saada N."/>
            <person name="Tang L."/>
            <person name="Weissenberger G."/>
            <person name="Zhu Y."/>
            <person name="Hemphill L."/>
            <person name="Shang Y."/>
            <person name="Youmans B."/>
            <person name="Ayvaz T."/>
            <person name="Ross M."/>
            <person name="Santibanez J."/>
            <person name="Aqrawi P."/>
            <person name="Gross S."/>
            <person name="Joshi V."/>
            <person name="Fowler G."/>
            <person name="Nazareth L."/>
            <person name="Reid J."/>
            <person name="Worley K."/>
            <person name="Petrosino J."/>
            <person name="Highlander S."/>
            <person name="Gibbs R."/>
        </authorList>
    </citation>
    <scope>NUCLEOTIDE SEQUENCE [LARGE SCALE GENOMIC DNA]</scope>
    <source>
        <strain evidence="5">DSM 15272</strain>
    </source>
</reference>
<dbReference type="Pfam" id="PF13649">
    <property type="entry name" value="Methyltransf_25"/>
    <property type="match status" value="1"/>
</dbReference>
<keyword evidence="6" id="KW-1185">Reference proteome</keyword>
<dbReference type="GO" id="GO:0008168">
    <property type="term" value="F:methyltransferase activity"/>
    <property type="evidence" value="ECO:0007669"/>
    <property type="project" value="UniProtKB-KW"/>
</dbReference>
<dbReference type="OrthoDB" id="9786503at2"/>
<dbReference type="SUPFAM" id="SSF53335">
    <property type="entry name" value="S-adenosyl-L-methionine-dependent methyltransferases"/>
    <property type="match status" value="1"/>
</dbReference>
<gene>
    <name evidence="5" type="ORF">HMPREF0063_10312</name>
</gene>